<dbReference type="Proteomes" id="UP000265431">
    <property type="component" value="Unassembled WGS sequence"/>
</dbReference>
<protein>
    <submittedName>
        <fullName evidence="2">DUF2029 domain-containing protein</fullName>
    </submittedName>
</protein>
<feature type="transmembrane region" description="Helical" evidence="1">
    <location>
        <begin position="349"/>
        <end position="368"/>
    </location>
</feature>
<name>A0A399R0N0_9PROT</name>
<organism evidence="2 3">
    <name type="scientific">Henriciella barbarensis</name>
    <dbReference type="NCBI Taxonomy" id="86342"/>
    <lineage>
        <taxon>Bacteria</taxon>
        <taxon>Pseudomonadati</taxon>
        <taxon>Pseudomonadota</taxon>
        <taxon>Alphaproteobacteria</taxon>
        <taxon>Hyphomonadales</taxon>
        <taxon>Hyphomonadaceae</taxon>
        <taxon>Henriciella</taxon>
    </lineage>
</organism>
<evidence type="ECO:0000256" key="1">
    <source>
        <dbReference type="SAM" id="Phobius"/>
    </source>
</evidence>
<keyword evidence="1" id="KW-0472">Membrane</keyword>
<feature type="transmembrane region" description="Helical" evidence="1">
    <location>
        <begin position="297"/>
        <end position="314"/>
    </location>
</feature>
<keyword evidence="1" id="KW-0812">Transmembrane</keyword>
<proteinExistence type="predicted"/>
<dbReference type="EMBL" id="QWGB01000005">
    <property type="protein sequence ID" value="RIJ23845.1"/>
    <property type="molecule type" value="Genomic_DNA"/>
</dbReference>
<feature type="transmembrane region" description="Helical" evidence="1">
    <location>
        <begin position="116"/>
        <end position="137"/>
    </location>
</feature>
<sequence>MTDLPASEISWRWWAVWLACFGAFSMMVPRDASFDVAHYHLYNGWAALNGRDGHDLAPAEMHSFASPGWQVFIWLLIEWLPGRAVAFLLGILQGLGLPALYALSRRVLARTGAKPSLLLVLSIAVAGFLAEAQFGLFGSLRNDAVFTVVFFASLVLLFPRLDERLNWKRLAAASGLLGLCIGLKLTNAVYALFFATTALILMQGWRERISGTLVCAVFALIGIALTGGSSAFYLYETYGNPIFPLLNGVFDSPLGPEEAFRDTRYLPNGFFGALIRPFAFLFDGEMINEHDFFDPRLQLGYLASLALLIPAFAWRRVNTKPGVREACALAGGFIVMVIGWTFVFSIARYIIAAWMIGPLMAVLLIALWRPGWLAGSRAALVGLACAVGLSVMTQPSLLRRAPWPANWSAPYVAAELPDEDAYSNAVIAFAGGYPGAFLSPFFPESARLTHLVPQDWSAPALEGYRSRIRELVRDPYTELYVVITETAEGSFSETVRRLEQIENIAVNTQSCARIRSSFDTPGVYWKICPATWQGILYPTRSFSWSTRSVFSHEKPPSESGLRPKWP</sequence>
<feature type="transmembrane region" description="Helical" evidence="1">
    <location>
        <begin position="84"/>
        <end position="104"/>
    </location>
</feature>
<gene>
    <name evidence="2" type="ORF">D1224_06210</name>
</gene>
<keyword evidence="3" id="KW-1185">Reference proteome</keyword>
<feature type="transmembrane region" description="Helical" evidence="1">
    <location>
        <begin position="380"/>
        <end position="401"/>
    </location>
</feature>
<dbReference type="AlphaFoldDB" id="A0A399R0N0"/>
<feature type="transmembrane region" description="Helical" evidence="1">
    <location>
        <begin position="213"/>
        <end position="235"/>
    </location>
</feature>
<evidence type="ECO:0000313" key="3">
    <source>
        <dbReference type="Proteomes" id="UP000265431"/>
    </source>
</evidence>
<feature type="transmembrane region" description="Helical" evidence="1">
    <location>
        <begin position="12"/>
        <end position="29"/>
    </location>
</feature>
<evidence type="ECO:0000313" key="2">
    <source>
        <dbReference type="EMBL" id="RIJ23845.1"/>
    </source>
</evidence>
<feature type="transmembrane region" description="Helical" evidence="1">
    <location>
        <begin position="326"/>
        <end position="343"/>
    </location>
</feature>
<feature type="transmembrane region" description="Helical" evidence="1">
    <location>
        <begin position="173"/>
        <end position="201"/>
    </location>
</feature>
<accession>A0A399R0N0</accession>
<reference evidence="2 3" key="1">
    <citation type="submission" date="2018-08" db="EMBL/GenBank/DDBJ databases">
        <title>Henriciella mobilis sp. nov., isolated from seawater.</title>
        <authorList>
            <person name="Cheng H."/>
            <person name="Wu Y.-H."/>
            <person name="Xu X.-W."/>
            <person name="Guo L.-L."/>
        </authorList>
    </citation>
    <scope>NUCLEOTIDE SEQUENCE [LARGE SCALE GENOMIC DNA]</scope>
    <source>
        <strain evidence="2 3">CCUG66934</strain>
    </source>
</reference>
<keyword evidence="1" id="KW-1133">Transmembrane helix</keyword>
<comment type="caution">
    <text evidence="2">The sequence shown here is derived from an EMBL/GenBank/DDBJ whole genome shotgun (WGS) entry which is preliminary data.</text>
</comment>
<feature type="transmembrane region" description="Helical" evidence="1">
    <location>
        <begin position="144"/>
        <end position="161"/>
    </location>
</feature>